<reference evidence="4 5" key="1">
    <citation type="submission" date="2013-11" db="EMBL/GenBank/DDBJ databases">
        <title>Genome sequence of elephant endotheliotropic herpesvirus 5.</title>
        <authorList>
            <person name="Wilkie G.S."/>
            <person name="Davison A.J."/>
            <person name="Denk D."/>
            <person name="Kerr K."/>
            <person name="Redrobe S."/>
            <person name="Steinbach F."/>
            <person name="Dastjerdi A."/>
        </authorList>
    </citation>
    <scope>NUCLEOTIDE SEQUENCE [LARGE SCALE GENOMIC DNA]</scope>
    <source>
        <strain evidence="4 5">Vijay</strain>
    </source>
</reference>
<evidence type="ECO:0000256" key="2">
    <source>
        <dbReference type="ARBA" id="ARBA00022844"/>
    </source>
</evidence>
<proteinExistence type="predicted"/>
<feature type="compositionally biased region" description="Polar residues" evidence="3">
    <location>
        <begin position="1536"/>
        <end position="1547"/>
    </location>
</feature>
<accession>A0A075CZQ9</accession>
<feature type="compositionally biased region" description="Low complexity" evidence="3">
    <location>
        <begin position="1270"/>
        <end position="1285"/>
    </location>
</feature>
<dbReference type="GO" id="GO:0044423">
    <property type="term" value="C:virion component"/>
    <property type="evidence" value="ECO:0007669"/>
    <property type="project" value="UniProtKB-KW"/>
</dbReference>
<gene>
    <name evidence="4" type="primary">U30</name>
</gene>
<dbReference type="Pfam" id="PF04523">
    <property type="entry name" value="Herpes_U30"/>
    <property type="match status" value="1"/>
</dbReference>
<sequence length="1595" mass="177471">MSSIALEAVLENWSLLEINKLEINGVRFRTITQDGLERLSTLARANAYSFMGLNTIYYVLNHANTEDLNIASILEILAGFKPITPSDESECPNISDAVVLSQTRQCLLNFAEWYGSNAQTVVYNFHDVVAPINPFRNTRFHATLLQQLYNTAYDKIAGITIHNVVQAHHTDLEKLLRLFFIFKHGLVTTEEAEQFRTLASRTDHGFMREVTSSKDGQLSAWYTREVSFCIAKKQLSDGPYADLIFPLIESSPVVLLQQNQLGIDSMLFHPGFVHYVCTVELTCDLRYRQAIIRFLTGRLETIIQSLNVDFVNTTELIRLTGLSEERCQAYLRIVKRRDDQSVNYDIVLSLVNLLIHCYLIIKMLSQPPNTYTTHINVIDEGHTEILYGGLVSSIDAASEILSRARGLLRTFIPVYGQEEFKNLIHPTRKAHTIRYLLGDLMIKWREIIFDFKDRRYNDSDQHPTVAAVEEVVQNIPKTQENLVMACHHYKNMGNMDGLIPYVRESYFPVTFVDEIILPIVSDLLVVTPNILRISGNPRLLDLILACKVLLPTHLRLINILSILNNFLNMTTSYDLNNLVFFNNIIFDLKDVLSDIINDESREILFSDNISNFILQSASRNVFADINNDLDSHVNETVNYFNQHIDVADLLTLIGMCHYDINWYKGTVRVDLGDERVTIGLRPFIDLLKMTLVRYEKSDRYMHNILSNLEESCQKLTAFSNFLQESVDESPGVIFYRQYAASAVGKIYKLKLELESKVNGLGNTHNVTLNIIRKLCTMCTLLSNESIENTNLKICVNTFRRDMLRDYIPIARNPSDELPSFCVERQLDFFHQTFDNTWAPTDFIQMDPEFSETPGARLHRATVPFLNIFDARYALADELIKWNVFTNDEFSAVVDIFLGRTLTQGNDEETDVDPNHLDTITEEDEYDTSISSTPADASLGSNSSRINDLSFLKNAKNLSRPGSSTQLVPGPLIDDQGAPSLTYEYPNLKVKREPNCSTTCTGLATPLIDYNMPTKREPYETPCLSSYGSNVAQPPTVPDRYQSRGRGASAPSVGSSNNTLRDHIQSLISFDDSPPSNTQSSMPRATPATQTTGLSTNYSGSTILYYNDDRQNSQPGSSITTLSHSSRGGSTIQIPSGVCPLTVPSTLSTQQTSLYDRTQTQETESSCVEMASVRSSSQSGGLSDSDILRDTSSSSMSITSYRDRSGSTGARTIHDSGAESSPGSLTPTSNSSGSYIGRKPGQRPRPLSATPVDSGPSTLDDDTSYSAGPLRASTPTSTRASSAASSFIGPPPGRRPRPLSASSVDSGPSGLNLVYSGPLNDNNSRASFRSRSKSVSSPDTVPFDSDVSDRSLTPVKSSTTPQPQQYSDPTTTVRPKQILRPRVSSGRFLSPLDESPSDMVISDTDSNRARTPLPARFSRDRVVSRSSTPSRSGSRQDGRRSVTILDATMSTASESDENSLPLSEIGGDQLADMRKRQGGRQRSSSLGSAQQRFQMAPRNTHQMASLAQVTGRSAGLESPFNLDEFTKFLDEFEIPDTTASTSGRTSVPRSVEMRDASDSTPLNSDDFLSDGRISVASTDSEPPRIRRFSKEYYSLM</sequence>
<feature type="compositionally biased region" description="Low complexity" evidence="3">
    <location>
        <begin position="1423"/>
        <end position="1432"/>
    </location>
</feature>
<dbReference type="GO" id="GO:0019068">
    <property type="term" value="P:virion assembly"/>
    <property type="evidence" value="ECO:0007669"/>
    <property type="project" value="InterPro"/>
</dbReference>
<keyword evidence="2" id="KW-0946">Virion</keyword>
<feature type="compositionally biased region" description="Low complexity" evidence="3">
    <location>
        <begin position="1171"/>
        <end position="1199"/>
    </location>
</feature>
<dbReference type="InterPro" id="IPR007611">
    <property type="entry name" value="Herpes_U30"/>
</dbReference>
<feature type="region of interest" description="Disordered" evidence="3">
    <location>
        <begin position="1536"/>
        <end position="1580"/>
    </location>
</feature>
<feature type="compositionally biased region" description="Polar residues" evidence="3">
    <location>
        <begin position="1217"/>
        <end position="1233"/>
    </location>
</feature>
<feature type="compositionally biased region" description="Polar residues" evidence="3">
    <location>
        <begin position="1111"/>
        <end position="1133"/>
    </location>
</feature>
<evidence type="ECO:0000313" key="5">
    <source>
        <dbReference type="Proteomes" id="UP000152474"/>
    </source>
</evidence>
<feature type="compositionally biased region" description="Polar residues" evidence="3">
    <location>
        <begin position="1073"/>
        <end position="1103"/>
    </location>
</feature>
<feature type="compositionally biased region" description="Polar residues" evidence="3">
    <location>
        <begin position="1149"/>
        <end position="1165"/>
    </location>
</feature>
<name>A0A075CZQ9_9BETA</name>
<feature type="compositionally biased region" description="Polar residues" evidence="3">
    <location>
        <begin position="1349"/>
        <end position="1373"/>
    </location>
</feature>
<evidence type="ECO:0000256" key="1">
    <source>
        <dbReference type="ARBA" id="ARBA00022580"/>
    </source>
</evidence>
<keyword evidence="5" id="KW-1185">Reference proteome</keyword>
<dbReference type="RefSeq" id="YP_009052010.1">
    <property type="nucleotide sequence ID" value="NC_024696.1"/>
</dbReference>
<evidence type="ECO:0000313" key="4">
    <source>
        <dbReference type="EMBL" id="AHC02779.1"/>
    </source>
</evidence>
<feature type="compositionally biased region" description="Low complexity" evidence="3">
    <location>
        <begin position="1323"/>
        <end position="1336"/>
    </location>
</feature>
<protein>
    <submittedName>
        <fullName evidence="4">Tegument protein UL37</fullName>
    </submittedName>
</protein>
<dbReference type="GeneID" id="20098485"/>
<feature type="compositionally biased region" description="Low complexity" evidence="3">
    <location>
        <begin position="1479"/>
        <end position="1491"/>
    </location>
</feature>
<dbReference type="Proteomes" id="UP000152474">
    <property type="component" value="Segment"/>
</dbReference>
<dbReference type="EMBL" id="KF921519">
    <property type="protein sequence ID" value="AHC02779.1"/>
    <property type="molecule type" value="Genomic_DNA"/>
</dbReference>
<feature type="region of interest" description="Disordered" evidence="3">
    <location>
        <begin position="1149"/>
        <end position="1503"/>
    </location>
</feature>
<dbReference type="KEGG" id="vg:20098485"/>
<feature type="region of interest" description="Disordered" evidence="3">
    <location>
        <begin position="1024"/>
        <end position="1136"/>
    </location>
</feature>
<feature type="compositionally biased region" description="Polar residues" evidence="3">
    <location>
        <begin position="1447"/>
        <end position="1460"/>
    </location>
</feature>
<keyword evidence="1" id="KW-0920">Virion tegument</keyword>
<organism evidence="4 5">
    <name type="scientific">Elephant endotheliotropic herpesvirus 5</name>
    <dbReference type="NCBI Taxonomy" id="768738"/>
    <lineage>
        <taxon>Viruses</taxon>
        <taxon>Duplodnaviria</taxon>
        <taxon>Heunggongvirae</taxon>
        <taxon>Peploviricota</taxon>
        <taxon>Herviviricetes</taxon>
        <taxon>Herpesvirales</taxon>
        <taxon>Orthoherpesviridae</taxon>
        <taxon>Betaherpesvirinae</taxon>
        <taxon>Proboscivirus</taxon>
    </lineage>
</organism>
<evidence type="ECO:0000256" key="3">
    <source>
        <dbReference type="SAM" id="MobiDB-lite"/>
    </source>
</evidence>